<dbReference type="Proteomes" id="UP000030651">
    <property type="component" value="Unassembled WGS sequence"/>
</dbReference>
<evidence type="ECO:0000313" key="3">
    <source>
        <dbReference type="EMBL" id="ETS85350.1"/>
    </source>
</evidence>
<dbReference type="SUPFAM" id="SSF52540">
    <property type="entry name" value="P-loop containing nucleoside triphosphate hydrolases"/>
    <property type="match status" value="1"/>
</dbReference>
<dbReference type="KEGG" id="pfy:PFICI_03375"/>
<dbReference type="InParanoid" id="W3XH38"/>
<protein>
    <recommendedName>
        <fullName evidence="5">GTP-binding protein rhoA</fullName>
    </recommendedName>
</protein>
<dbReference type="eggNOG" id="KOG0393">
    <property type="taxonomic scope" value="Eukaryota"/>
</dbReference>
<dbReference type="InterPro" id="IPR003578">
    <property type="entry name" value="Small_GTPase_Rho"/>
</dbReference>
<dbReference type="AlphaFoldDB" id="W3XH38"/>
<dbReference type="Pfam" id="PF00071">
    <property type="entry name" value="Ras"/>
    <property type="match status" value="1"/>
</dbReference>
<dbReference type="GeneID" id="19268388"/>
<organism evidence="3 4">
    <name type="scientific">Pestalotiopsis fici (strain W106-1 / CGMCC3.15140)</name>
    <dbReference type="NCBI Taxonomy" id="1229662"/>
    <lineage>
        <taxon>Eukaryota</taxon>
        <taxon>Fungi</taxon>
        <taxon>Dikarya</taxon>
        <taxon>Ascomycota</taxon>
        <taxon>Pezizomycotina</taxon>
        <taxon>Sordariomycetes</taxon>
        <taxon>Xylariomycetidae</taxon>
        <taxon>Amphisphaeriales</taxon>
        <taxon>Sporocadaceae</taxon>
        <taxon>Pestalotiopsis</taxon>
    </lineage>
</organism>
<sequence>MAYRASVTEAKTRQPMDMVIWDTSGEVADLHKLKGVQNVDCVVLCMTVDSPDSIRDIEDIWMPKIRNLYPGRPLVLAALRIDLRDNYKTLQMLADAQDQPLSSAEGKRIMDRIGAASYFDCSVKCREGVQDLFHEVAFQGLQAKSDPRRSKNLWELTKRSFRRSWKFQAV</sequence>
<evidence type="ECO:0000256" key="1">
    <source>
        <dbReference type="ARBA" id="ARBA00022741"/>
    </source>
</evidence>
<proteinExistence type="predicted"/>
<dbReference type="STRING" id="1229662.W3XH38"/>
<keyword evidence="2" id="KW-0342">GTP-binding</keyword>
<evidence type="ECO:0000313" key="4">
    <source>
        <dbReference type="Proteomes" id="UP000030651"/>
    </source>
</evidence>
<dbReference type="OrthoDB" id="25896at2759"/>
<evidence type="ECO:0000256" key="2">
    <source>
        <dbReference type="ARBA" id="ARBA00023134"/>
    </source>
</evidence>
<dbReference type="InterPro" id="IPR001806">
    <property type="entry name" value="Small_GTPase"/>
</dbReference>
<name>W3XH38_PESFW</name>
<dbReference type="RefSeq" id="XP_007830147.1">
    <property type="nucleotide sequence ID" value="XM_007831956.1"/>
</dbReference>
<dbReference type="PANTHER" id="PTHR24072">
    <property type="entry name" value="RHO FAMILY GTPASE"/>
    <property type="match status" value="1"/>
</dbReference>
<dbReference type="GO" id="GO:0003924">
    <property type="term" value="F:GTPase activity"/>
    <property type="evidence" value="ECO:0007669"/>
    <property type="project" value="InterPro"/>
</dbReference>
<keyword evidence="1" id="KW-0547">Nucleotide-binding</keyword>
<dbReference type="InterPro" id="IPR027417">
    <property type="entry name" value="P-loop_NTPase"/>
</dbReference>
<evidence type="ECO:0008006" key="5">
    <source>
        <dbReference type="Google" id="ProtNLM"/>
    </source>
</evidence>
<dbReference type="GO" id="GO:0007264">
    <property type="term" value="P:small GTPase-mediated signal transduction"/>
    <property type="evidence" value="ECO:0007669"/>
    <property type="project" value="InterPro"/>
</dbReference>
<reference evidence="4" key="1">
    <citation type="journal article" date="2015" name="BMC Genomics">
        <title>Genomic and transcriptomic analysis of the endophytic fungus Pestalotiopsis fici reveals its lifestyle and high potential for synthesis of natural products.</title>
        <authorList>
            <person name="Wang X."/>
            <person name="Zhang X."/>
            <person name="Liu L."/>
            <person name="Xiang M."/>
            <person name="Wang W."/>
            <person name="Sun X."/>
            <person name="Che Y."/>
            <person name="Guo L."/>
            <person name="Liu G."/>
            <person name="Guo L."/>
            <person name="Wang C."/>
            <person name="Yin W.B."/>
            <person name="Stadler M."/>
            <person name="Zhang X."/>
            <person name="Liu X."/>
        </authorList>
    </citation>
    <scope>NUCLEOTIDE SEQUENCE [LARGE SCALE GENOMIC DNA]</scope>
    <source>
        <strain evidence="4">W106-1 / CGMCC3.15140</strain>
    </source>
</reference>
<dbReference type="SMART" id="SM00174">
    <property type="entry name" value="RHO"/>
    <property type="match status" value="1"/>
</dbReference>
<dbReference type="EMBL" id="KI912110">
    <property type="protein sequence ID" value="ETS85350.1"/>
    <property type="molecule type" value="Genomic_DNA"/>
</dbReference>
<gene>
    <name evidence="3" type="ORF">PFICI_03375</name>
</gene>
<keyword evidence="4" id="KW-1185">Reference proteome</keyword>
<dbReference type="OMA" id="RIRASRX"/>
<accession>W3XH38</accession>
<dbReference type="HOGENOM" id="CLU_1571188_0_0_1"/>
<dbReference type="GO" id="GO:0005525">
    <property type="term" value="F:GTP binding"/>
    <property type="evidence" value="ECO:0007669"/>
    <property type="project" value="UniProtKB-KW"/>
</dbReference>
<dbReference type="Gene3D" id="3.40.50.300">
    <property type="entry name" value="P-loop containing nucleotide triphosphate hydrolases"/>
    <property type="match status" value="1"/>
</dbReference>